<comment type="pathway">
    <text evidence="1 2">Cell wall biogenesis; peptidoglycan biosynthesis.</text>
</comment>
<evidence type="ECO:0000259" key="4">
    <source>
        <dbReference type="Pfam" id="PF08353"/>
    </source>
</evidence>
<keyword evidence="2" id="KW-0573">Peptidoglycan synthesis</keyword>
<accession>A0A0R1GX22</accession>
<dbReference type="GO" id="GO:0071555">
    <property type="term" value="P:cell wall organization"/>
    <property type="evidence" value="ECO:0007669"/>
    <property type="project" value="UniProtKB-KW"/>
</dbReference>
<dbReference type="Pfam" id="PF08245">
    <property type="entry name" value="Mur_ligase_M"/>
    <property type="match status" value="1"/>
</dbReference>
<dbReference type="InterPro" id="IPR013221">
    <property type="entry name" value="Mur_ligase_cen"/>
</dbReference>
<keyword evidence="2" id="KW-0479">Metal-binding</keyword>
<dbReference type="PATRIC" id="fig|1423722.3.peg.371"/>
<proteinExistence type="inferred from homology"/>
<evidence type="ECO:0000313" key="6">
    <source>
        <dbReference type="Proteomes" id="UP000050909"/>
    </source>
</evidence>
<dbReference type="PANTHER" id="PTHR23135:SF7">
    <property type="entry name" value="LIPID II ISOGLUTAMINYL SYNTHASE (GLUTAMINE-HYDROLYZING) SUBUNIT MURT"/>
    <property type="match status" value="1"/>
</dbReference>
<evidence type="ECO:0000313" key="5">
    <source>
        <dbReference type="EMBL" id="KRK38677.1"/>
    </source>
</evidence>
<dbReference type="InterPro" id="IPR013564">
    <property type="entry name" value="MurT_C"/>
</dbReference>
<keyword evidence="2" id="KW-0436">Ligase</keyword>
<comment type="catalytic activity">
    <reaction evidence="2">
        <text>beta-D-GlcNAc-(1-&gt;4)-Mur2Ac(oyl-L-Ala-gamma-D-Glu-L-Lys-D-Ala-D-Ala)-di-trans,octa-cis-undecaprenyl diphosphate + ATP = beta-D-GlcNAc-(1-&gt;4)-Mur2Ac(oyl-L-Ala-gamma-D-O-P-Glu-L-Lys-D-Ala-D-Ala)-di-trans,octa-cis-undecaprenyl diphosphate + ADP</text>
        <dbReference type="Rhea" id="RHEA:59488"/>
        <dbReference type="ChEBI" id="CHEBI:30616"/>
        <dbReference type="ChEBI" id="CHEBI:60033"/>
        <dbReference type="ChEBI" id="CHEBI:143132"/>
        <dbReference type="ChEBI" id="CHEBI:456216"/>
    </reaction>
</comment>
<feature type="binding site" evidence="2">
    <location>
        <position position="235"/>
    </location>
    <ligand>
        <name>Zn(2+)</name>
        <dbReference type="ChEBI" id="CHEBI:29105"/>
    </ligand>
</feature>
<feature type="binding site" evidence="2">
    <location>
        <position position="232"/>
    </location>
    <ligand>
        <name>Zn(2+)</name>
        <dbReference type="ChEBI" id="CHEBI:29105"/>
    </ligand>
</feature>
<dbReference type="InterPro" id="IPR043703">
    <property type="entry name" value="Lipid_II_synth_MurT"/>
</dbReference>
<dbReference type="GO" id="GO:0008360">
    <property type="term" value="P:regulation of cell shape"/>
    <property type="evidence" value="ECO:0007669"/>
    <property type="project" value="UniProtKB-KW"/>
</dbReference>
<keyword evidence="2" id="KW-0133">Cell shape</keyword>
<keyword evidence="2" id="KW-0862">Zinc</keyword>
<keyword evidence="6" id="KW-1185">Reference proteome</keyword>
<organism evidence="5 6">
    <name type="scientific">Amylolactobacillus amylotrophicus DSM 20534</name>
    <dbReference type="NCBI Taxonomy" id="1423722"/>
    <lineage>
        <taxon>Bacteria</taxon>
        <taxon>Bacillati</taxon>
        <taxon>Bacillota</taxon>
        <taxon>Bacilli</taxon>
        <taxon>Lactobacillales</taxon>
        <taxon>Lactobacillaceae</taxon>
        <taxon>Amylolactobacillus</taxon>
    </lineage>
</organism>
<comment type="subunit">
    <text evidence="2">Forms a heterodimer with GatD.</text>
</comment>
<feature type="active site" evidence="2">
    <location>
        <position position="360"/>
    </location>
</feature>
<dbReference type="GO" id="GO:0009252">
    <property type="term" value="P:peptidoglycan biosynthetic process"/>
    <property type="evidence" value="ECO:0007669"/>
    <property type="project" value="UniProtKB-UniRule"/>
</dbReference>
<dbReference type="UniPathway" id="UPA00219"/>
<comment type="similarity">
    <text evidence="2">Belongs to the MurCDEF family. MurT subfamily.</text>
</comment>
<dbReference type="PANTHER" id="PTHR23135">
    <property type="entry name" value="MUR LIGASE FAMILY MEMBER"/>
    <property type="match status" value="1"/>
</dbReference>
<comment type="catalytic activity">
    <reaction evidence="2">
        <text>beta-D-GlcNAc-(1-&gt;4)-Mur2Ac(oyl-L-Ala-gamma-D-Glu-L-Lys-D-Ala-D-Ala)-di-trans,octa-cis-undecaprenyl diphosphate + L-glutamine + ATP + H2O = beta-D-GlcNAc-(1-&gt;4)-Mur2Ac(oyl-L-Ala-D-isoglutaminyl-L-Lys-D-Ala-D-Ala)-di-trans,octa-cis-undecaprenyl diphosphate + L-glutamate + ADP + phosphate + H(+)</text>
        <dbReference type="Rhea" id="RHEA:57928"/>
        <dbReference type="ChEBI" id="CHEBI:15377"/>
        <dbReference type="ChEBI" id="CHEBI:15378"/>
        <dbReference type="ChEBI" id="CHEBI:29985"/>
        <dbReference type="ChEBI" id="CHEBI:30616"/>
        <dbReference type="ChEBI" id="CHEBI:43474"/>
        <dbReference type="ChEBI" id="CHEBI:58359"/>
        <dbReference type="ChEBI" id="CHEBI:60033"/>
        <dbReference type="ChEBI" id="CHEBI:62233"/>
        <dbReference type="ChEBI" id="CHEBI:456216"/>
        <dbReference type="EC" id="6.3.5.13"/>
    </reaction>
</comment>
<feature type="domain" description="Lipid II isoglutaminyl synthase (glutamine-hydrolyzing) subunit MurT C-terminal" evidence="4">
    <location>
        <begin position="324"/>
        <end position="434"/>
    </location>
</feature>
<dbReference type="GO" id="GO:0008270">
    <property type="term" value="F:zinc ion binding"/>
    <property type="evidence" value="ECO:0007669"/>
    <property type="project" value="UniProtKB-UniRule"/>
</dbReference>
<dbReference type="GO" id="GO:0005524">
    <property type="term" value="F:ATP binding"/>
    <property type="evidence" value="ECO:0007669"/>
    <property type="project" value="UniProtKB-UniRule"/>
</dbReference>
<evidence type="ECO:0000259" key="3">
    <source>
        <dbReference type="Pfam" id="PF08245"/>
    </source>
</evidence>
<feature type="binding site" evidence="2">
    <location>
        <position position="210"/>
    </location>
    <ligand>
        <name>Zn(2+)</name>
        <dbReference type="ChEBI" id="CHEBI:29105"/>
    </ligand>
</feature>
<dbReference type="InterPro" id="IPR036565">
    <property type="entry name" value="Mur-like_cat_sf"/>
</dbReference>
<dbReference type="Proteomes" id="UP000050909">
    <property type="component" value="Unassembled WGS sequence"/>
</dbReference>
<keyword evidence="2" id="KW-0961">Cell wall biogenesis/degradation</keyword>
<dbReference type="GO" id="GO:0140282">
    <property type="term" value="F:carbon-nitrogen ligase activity on lipid II"/>
    <property type="evidence" value="ECO:0007669"/>
    <property type="project" value="UniProtKB-UniRule"/>
</dbReference>
<dbReference type="Gene3D" id="3.40.1190.10">
    <property type="entry name" value="Mur-like, catalytic domain"/>
    <property type="match status" value="1"/>
</dbReference>
<gene>
    <name evidence="2" type="primary">murT</name>
    <name evidence="5" type="ORF">FC62_GL000365</name>
</gene>
<keyword evidence="2" id="KW-0067">ATP-binding</keyword>
<evidence type="ECO:0000256" key="2">
    <source>
        <dbReference type="HAMAP-Rule" id="MF_02214"/>
    </source>
</evidence>
<name>A0A0R1GX22_9LACO</name>
<sequence>MTIKAKIATVVGKGSFWYLHKFRNGGTSYPGVLATKIDENVLADLARDYELIIVTGTNGKTMTTSLLVEALRTEYDDVLTNPSGSNMVQGITTAFLSHKKVKTTKRRIAVLEVDEANVPLITAIVQPKAFVLTNLFRDQMDRYGEIYTTYDKIVSGIKLAPDALVVANGDASIFSSRELPNRICYYGVSTKDADQAADFKAPTNTDGVLCPVCNHILHYHALSYANLGDYFCVNCGFKRPALTHQVTNIGKLTPNTINFAIEHQEITMPIGGKYNIHNALAAYSVAREFDVPAAKIMQALSNSQRLFGRQELITYNGHNINLILVKNPVGLNEIVDLINEEEDDFSLVALLNAQHADGIDTSWIWDGNFELLERTKIKQVIVGGERFHDMALRLEVAGFDPAQMQVTDSLNSVLETVKKAPTKKVYILSTYTAMLALRKKLADEKVIAAGME</sequence>
<dbReference type="EMBL" id="AZCV01000001">
    <property type="protein sequence ID" value="KRK38677.1"/>
    <property type="molecule type" value="Genomic_DNA"/>
</dbReference>
<dbReference type="RefSeq" id="WP_056946034.1">
    <property type="nucleotide sequence ID" value="NZ_AZCV01000001.1"/>
</dbReference>
<dbReference type="HAMAP" id="MF_02214">
    <property type="entry name" value="Lipid_II_synth_MurT"/>
    <property type="match status" value="1"/>
</dbReference>
<dbReference type="Pfam" id="PF08353">
    <property type="entry name" value="MurT_C"/>
    <property type="match status" value="1"/>
</dbReference>
<feature type="domain" description="Mur ligase central" evidence="3">
    <location>
        <begin position="54"/>
        <end position="210"/>
    </location>
</feature>
<comment type="function">
    <text evidence="2">The lipid II isoglutaminyl synthase complex catalyzes the formation of alpha-D-isoglutamine in the cell wall lipid II stem peptide. The MurT subunit catalyzes the ATP-dependent amidation of D-glutamate residue of lipid II, converting it to an isoglutamine residue.</text>
</comment>
<dbReference type="EC" id="6.3.5.13" evidence="2"/>
<keyword evidence="2" id="KW-0547">Nucleotide-binding</keyword>
<dbReference type="AlphaFoldDB" id="A0A0R1GX22"/>
<dbReference type="GO" id="GO:0016881">
    <property type="term" value="F:acid-amino acid ligase activity"/>
    <property type="evidence" value="ECO:0007669"/>
    <property type="project" value="InterPro"/>
</dbReference>
<dbReference type="SUPFAM" id="SSF53623">
    <property type="entry name" value="MurD-like peptide ligases, catalytic domain"/>
    <property type="match status" value="1"/>
</dbReference>
<feature type="binding site" evidence="2">
    <location>
        <position position="213"/>
    </location>
    <ligand>
        <name>Zn(2+)</name>
        <dbReference type="ChEBI" id="CHEBI:29105"/>
    </ligand>
</feature>
<comment type="catalytic activity">
    <reaction evidence="2">
        <text>beta-D-GlcNAc-(1-&gt;4)-Mur2Ac(oyl-L-Ala-gamma-D-O-P-Glu-L-Lys-D-Ala-D-Ala)-di-trans,octa-cis-undecaprenyl diphosphate + NH4(+) = beta-D-GlcNAc-(1-&gt;4)-Mur2Ac(oyl-L-Ala-D-isoglutaminyl-L-Lys-D-Ala-D-Ala)-di-trans,octa-cis-undecaprenyl diphosphate + phosphate + H(+)</text>
        <dbReference type="Rhea" id="RHEA:57932"/>
        <dbReference type="ChEBI" id="CHEBI:15378"/>
        <dbReference type="ChEBI" id="CHEBI:28938"/>
        <dbReference type="ChEBI" id="CHEBI:43474"/>
        <dbReference type="ChEBI" id="CHEBI:62233"/>
        <dbReference type="ChEBI" id="CHEBI:143132"/>
    </reaction>
</comment>
<protein>
    <recommendedName>
        <fullName evidence="2">Lipid II isoglutaminyl synthase (glutamine-hydrolyzing) subunit MurT</fullName>
        <ecNumber evidence="2">6.3.5.13</ecNumber>
    </recommendedName>
</protein>
<comment type="caution">
    <text evidence="5">The sequence shown here is derived from an EMBL/GenBank/DDBJ whole genome shotgun (WGS) entry which is preliminary data.</text>
</comment>
<evidence type="ECO:0000256" key="1">
    <source>
        <dbReference type="ARBA" id="ARBA00004752"/>
    </source>
</evidence>
<reference evidence="5 6" key="1">
    <citation type="journal article" date="2015" name="Genome Announc.">
        <title>Expanding the biotechnology potential of lactobacilli through comparative genomics of 213 strains and associated genera.</title>
        <authorList>
            <person name="Sun Z."/>
            <person name="Harris H.M."/>
            <person name="McCann A."/>
            <person name="Guo C."/>
            <person name="Argimon S."/>
            <person name="Zhang W."/>
            <person name="Yang X."/>
            <person name="Jeffery I.B."/>
            <person name="Cooney J.C."/>
            <person name="Kagawa T.F."/>
            <person name="Liu W."/>
            <person name="Song Y."/>
            <person name="Salvetti E."/>
            <person name="Wrobel A."/>
            <person name="Rasinkangas P."/>
            <person name="Parkhill J."/>
            <person name="Rea M.C."/>
            <person name="O'Sullivan O."/>
            <person name="Ritari J."/>
            <person name="Douillard F.P."/>
            <person name="Paul Ross R."/>
            <person name="Yang R."/>
            <person name="Briner A.E."/>
            <person name="Felis G.E."/>
            <person name="de Vos W.M."/>
            <person name="Barrangou R."/>
            <person name="Klaenhammer T.R."/>
            <person name="Caufield P.W."/>
            <person name="Cui Y."/>
            <person name="Zhang H."/>
            <person name="O'Toole P.W."/>
        </authorList>
    </citation>
    <scope>NUCLEOTIDE SEQUENCE [LARGE SCALE GENOMIC DNA]</scope>
    <source>
        <strain evidence="5 6">DSM 20534</strain>
    </source>
</reference>